<dbReference type="InterPro" id="IPR002347">
    <property type="entry name" value="SDR_fam"/>
</dbReference>
<sequence length="273" mass="29370">MESLKGKTLFITGASRGIGLAIAKRAAKDGANVVIAAKSKEPHPKLEGTIFTAAAEIEAAGGQALPVVVDVRDEDAIAAAVDAAVERFGGIDILVNNASAIQLTPTLQTDMKRYDLMHQVNTRGTFLCSKLCLPHLLKADNPHVLNLSPPLNMEERWFAPHVAYTMAKFGMSMCVLGMAGEFRSKGVAFNALWPRTAIATAAVANLLGGDKMVQASRKPEIMADAAHWVLTQPSREVTGNFFIDDEVLAKMGITDLDHYAVDPTQKLVPDFFI</sequence>
<keyword evidence="2" id="KW-1185">Reference proteome</keyword>
<organism evidence="1 2">
    <name type="scientific">Iodidimonas muriae</name>
    <dbReference type="NCBI Taxonomy" id="261467"/>
    <lineage>
        <taxon>Bacteria</taxon>
        <taxon>Pseudomonadati</taxon>
        <taxon>Pseudomonadota</taxon>
        <taxon>Alphaproteobacteria</taxon>
        <taxon>Iodidimonadales</taxon>
        <taxon>Iodidimonadaceae</taxon>
        <taxon>Iodidimonas</taxon>
    </lineage>
</organism>
<dbReference type="PRINTS" id="PR00081">
    <property type="entry name" value="GDHRDH"/>
</dbReference>
<evidence type="ECO:0000313" key="1">
    <source>
        <dbReference type="EMBL" id="GGO09160.1"/>
    </source>
</evidence>
<evidence type="ECO:0000313" key="2">
    <source>
        <dbReference type="Proteomes" id="UP000602381"/>
    </source>
</evidence>
<dbReference type="Gene3D" id="3.40.50.720">
    <property type="entry name" value="NAD(P)-binding Rossmann-like Domain"/>
    <property type="match status" value="1"/>
</dbReference>
<gene>
    <name evidence="1" type="ORF">GCM10007972_10410</name>
</gene>
<dbReference type="PANTHER" id="PTHR42808:SF3">
    <property type="entry name" value="HYDROXYSTEROID DEHYDROGENASE-LIKE PROTEIN 2"/>
    <property type="match status" value="1"/>
</dbReference>
<dbReference type="RefSeq" id="WP_150005828.1">
    <property type="nucleotide sequence ID" value="NZ_BMOV01000003.1"/>
</dbReference>
<name>A0ABQ2LB46_9PROT</name>
<comment type="caution">
    <text evidence="1">The sequence shown here is derived from an EMBL/GenBank/DDBJ whole genome shotgun (WGS) entry which is preliminary data.</text>
</comment>
<dbReference type="NCBIfam" id="NF006133">
    <property type="entry name" value="PRK08278.1"/>
    <property type="match status" value="1"/>
</dbReference>
<reference evidence="2" key="1">
    <citation type="journal article" date="2019" name="Int. J. Syst. Evol. Microbiol.">
        <title>The Global Catalogue of Microorganisms (GCM) 10K type strain sequencing project: providing services to taxonomists for standard genome sequencing and annotation.</title>
        <authorList>
            <consortium name="The Broad Institute Genomics Platform"/>
            <consortium name="The Broad Institute Genome Sequencing Center for Infectious Disease"/>
            <person name="Wu L."/>
            <person name="Ma J."/>
        </authorList>
    </citation>
    <scope>NUCLEOTIDE SEQUENCE [LARGE SCALE GENOMIC DNA]</scope>
    <source>
        <strain evidence="2">JCM 17843</strain>
    </source>
</reference>
<dbReference type="CDD" id="cd09762">
    <property type="entry name" value="HSDL2_SDR_c"/>
    <property type="match status" value="1"/>
</dbReference>
<dbReference type="Pfam" id="PF00106">
    <property type="entry name" value="adh_short"/>
    <property type="match status" value="1"/>
</dbReference>
<dbReference type="EMBL" id="BMOV01000003">
    <property type="protein sequence ID" value="GGO09160.1"/>
    <property type="molecule type" value="Genomic_DNA"/>
</dbReference>
<dbReference type="SUPFAM" id="SSF51735">
    <property type="entry name" value="NAD(P)-binding Rossmann-fold domains"/>
    <property type="match status" value="1"/>
</dbReference>
<proteinExistence type="predicted"/>
<accession>A0ABQ2LB46</accession>
<dbReference type="Proteomes" id="UP000602381">
    <property type="component" value="Unassembled WGS sequence"/>
</dbReference>
<dbReference type="InterPro" id="IPR036291">
    <property type="entry name" value="NAD(P)-bd_dom_sf"/>
</dbReference>
<dbReference type="InterPro" id="IPR051935">
    <property type="entry name" value="HSDL2"/>
</dbReference>
<protein>
    <submittedName>
        <fullName evidence="1">Short chain dehydrogenase</fullName>
    </submittedName>
</protein>
<dbReference type="PANTHER" id="PTHR42808">
    <property type="entry name" value="HYDROXYSTEROID DEHYDROGENASE-LIKE PROTEIN 2"/>
    <property type="match status" value="1"/>
</dbReference>